<sequence length="227" mass="25047">MTEVKAREIEEGVKLYYNGDTKRNGEGYWNIMSVYAPQTGCREHDKNDFYLSLEEAIRSQVAQGRARDAMGGYAPRAADMLKLKYDCNIEAQAISHASRCQFQHSRIRGLGENIFYSSNPRFDKASAAKQASDMWFGELATNGVGQNPVFSMSMTGRPMGKMIGHYTQMVWSRTNAIGCAVQNCRSSTIAVCNYKQQGNVLSQPIYKVGAACSACPGGTRCENSLCA</sequence>
<evidence type="ECO:0000313" key="2">
    <source>
        <dbReference type="EMBL" id="VDO68887.1"/>
    </source>
</evidence>
<protein>
    <submittedName>
        <fullName evidence="4">SCP domain-containing protein</fullName>
    </submittedName>
</protein>
<dbReference type="InterPro" id="IPR014044">
    <property type="entry name" value="CAP_dom"/>
</dbReference>
<gene>
    <name evidence="2" type="ORF">HPBE_LOCUS6592</name>
</gene>
<dbReference type="EMBL" id="UZAH01025698">
    <property type="protein sequence ID" value="VDO68887.1"/>
    <property type="molecule type" value="Genomic_DNA"/>
</dbReference>
<evidence type="ECO:0000313" key="3">
    <source>
        <dbReference type="Proteomes" id="UP000050761"/>
    </source>
</evidence>
<dbReference type="Gene3D" id="3.40.33.10">
    <property type="entry name" value="CAP"/>
    <property type="match status" value="1"/>
</dbReference>
<name>A0A183FI95_HELPZ</name>
<evidence type="ECO:0000313" key="4">
    <source>
        <dbReference type="WBParaSite" id="HPBE_0000659101-mRNA-1"/>
    </source>
</evidence>
<dbReference type="InterPro" id="IPR035940">
    <property type="entry name" value="CAP_sf"/>
</dbReference>
<dbReference type="InterPro" id="IPR002413">
    <property type="entry name" value="V5_allergen-like"/>
</dbReference>
<dbReference type="CDD" id="cd05380">
    <property type="entry name" value="CAP_euk"/>
    <property type="match status" value="1"/>
</dbReference>
<dbReference type="PROSITE" id="PS01009">
    <property type="entry name" value="CRISP_1"/>
    <property type="match status" value="1"/>
</dbReference>
<accession>A0A3P7Y7P5</accession>
<dbReference type="PRINTS" id="PR00837">
    <property type="entry name" value="V5TPXLIKE"/>
</dbReference>
<dbReference type="InterPro" id="IPR018244">
    <property type="entry name" value="Allrgn_V5/Tpx1_CS"/>
</dbReference>
<dbReference type="AlphaFoldDB" id="A0A183FI95"/>
<reference evidence="2 3" key="1">
    <citation type="submission" date="2018-11" db="EMBL/GenBank/DDBJ databases">
        <authorList>
            <consortium name="Pathogen Informatics"/>
        </authorList>
    </citation>
    <scope>NUCLEOTIDE SEQUENCE [LARGE SCALE GENOMIC DNA]</scope>
</reference>
<dbReference type="OrthoDB" id="5853705at2759"/>
<dbReference type="SMART" id="SM00198">
    <property type="entry name" value="SCP"/>
    <property type="match status" value="1"/>
</dbReference>
<evidence type="ECO:0000259" key="1">
    <source>
        <dbReference type="SMART" id="SM00198"/>
    </source>
</evidence>
<proteinExistence type="predicted"/>
<dbReference type="PANTHER" id="PTHR10334">
    <property type="entry name" value="CYSTEINE-RICH SECRETORY PROTEIN-RELATED"/>
    <property type="match status" value="1"/>
</dbReference>
<dbReference type="Pfam" id="PF00188">
    <property type="entry name" value="CAP"/>
    <property type="match status" value="1"/>
</dbReference>
<feature type="domain" description="SCP" evidence="1">
    <location>
        <begin position="45"/>
        <end position="202"/>
    </location>
</feature>
<dbReference type="SUPFAM" id="SSF55797">
    <property type="entry name" value="PR-1-like"/>
    <property type="match status" value="1"/>
</dbReference>
<dbReference type="InterPro" id="IPR001283">
    <property type="entry name" value="CRISP-related"/>
</dbReference>
<dbReference type="GO" id="GO:0005576">
    <property type="term" value="C:extracellular region"/>
    <property type="evidence" value="ECO:0007669"/>
    <property type="project" value="InterPro"/>
</dbReference>
<dbReference type="Proteomes" id="UP000050761">
    <property type="component" value="Unassembled WGS sequence"/>
</dbReference>
<keyword evidence="3" id="KW-1185">Reference proteome</keyword>
<organism evidence="3 4">
    <name type="scientific">Heligmosomoides polygyrus</name>
    <name type="common">Parasitic roundworm</name>
    <dbReference type="NCBI Taxonomy" id="6339"/>
    <lineage>
        <taxon>Eukaryota</taxon>
        <taxon>Metazoa</taxon>
        <taxon>Ecdysozoa</taxon>
        <taxon>Nematoda</taxon>
        <taxon>Chromadorea</taxon>
        <taxon>Rhabditida</taxon>
        <taxon>Rhabditina</taxon>
        <taxon>Rhabditomorpha</taxon>
        <taxon>Strongyloidea</taxon>
        <taxon>Heligmosomidae</taxon>
        <taxon>Heligmosomoides</taxon>
    </lineage>
</organism>
<dbReference type="PRINTS" id="PR00838">
    <property type="entry name" value="V5ALLERGEN"/>
</dbReference>
<dbReference type="WBParaSite" id="HPBE_0000659101-mRNA-1">
    <property type="protein sequence ID" value="HPBE_0000659101-mRNA-1"/>
    <property type="gene ID" value="HPBE_0000659101"/>
</dbReference>
<reference evidence="4" key="2">
    <citation type="submission" date="2019-09" db="UniProtKB">
        <authorList>
            <consortium name="WormBaseParasite"/>
        </authorList>
    </citation>
    <scope>IDENTIFICATION</scope>
</reference>
<accession>A0A183FI95</accession>